<comment type="caution">
    <text evidence="2">The sequence shown here is derived from an EMBL/GenBank/DDBJ whole genome shotgun (WGS) entry which is preliminary data.</text>
</comment>
<evidence type="ECO:0000313" key="3">
    <source>
        <dbReference type="Proteomes" id="UP000310636"/>
    </source>
</evidence>
<name>A0A4V3WF40_9BACL</name>
<proteinExistence type="predicted"/>
<dbReference type="AlphaFoldDB" id="A0A4V3WF40"/>
<keyword evidence="3" id="KW-1185">Reference proteome</keyword>
<evidence type="ECO:0000256" key="1">
    <source>
        <dbReference type="SAM" id="Phobius"/>
    </source>
</evidence>
<dbReference type="EMBL" id="SSOB01000015">
    <property type="protein sequence ID" value="THF78801.1"/>
    <property type="molecule type" value="Genomic_DNA"/>
</dbReference>
<accession>A0A4V3WF40</accession>
<keyword evidence="1" id="KW-0472">Membrane</keyword>
<keyword evidence="1" id="KW-1133">Transmembrane helix</keyword>
<protein>
    <submittedName>
        <fullName evidence="2">Uncharacterized protein</fullName>
    </submittedName>
</protein>
<feature type="transmembrane region" description="Helical" evidence="1">
    <location>
        <begin position="89"/>
        <end position="109"/>
    </location>
</feature>
<feature type="transmembrane region" description="Helical" evidence="1">
    <location>
        <begin position="154"/>
        <end position="177"/>
    </location>
</feature>
<keyword evidence="1" id="KW-0812">Transmembrane</keyword>
<evidence type="ECO:0000313" key="2">
    <source>
        <dbReference type="EMBL" id="THF78801.1"/>
    </source>
</evidence>
<feature type="transmembrane region" description="Helical" evidence="1">
    <location>
        <begin position="52"/>
        <end position="69"/>
    </location>
</feature>
<dbReference type="RefSeq" id="WP_136370389.1">
    <property type="nucleotide sequence ID" value="NZ_SSOB01000015.1"/>
</dbReference>
<sequence>MSRAYVKLAWGLALAMFSLRIGGFDLLPDIVGYALVLAGLAKLKDRQSGYRIAWMASIVLLVYSVLPFLGVSTRYELFEEGRQGGIDLAVVMFGIAGQMLLGYGILDGIRTAALQTEGARDLARTAATLWRWTFALGAATLVLFPFQLNFANSGLYLLLALLTLGLLATNLCLIVFLSRRRRALGALHRQHPY</sequence>
<gene>
    <name evidence="2" type="ORF">E6C55_13855</name>
</gene>
<dbReference type="OrthoDB" id="2596219at2"/>
<dbReference type="Proteomes" id="UP000310636">
    <property type="component" value="Unassembled WGS sequence"/>
</dbReference>
<organism evidence="2 3">
    <name type="scientific">Cohnella fermenti</name>
    <dbReference type="NCBI Taxonomy" id="2565925"/>
    <lineage>
        <taxon>Bacteria</taxon>
        <taxon>Bacillati</taxon>
        <taxon>Bacillota</taxon>
        <taxon>Bacilli</taxon>
        <taxon>Bacillales</taxon>
        <taxon>Paenibacillaceae</taxon>
        <taxon>Cohnella</taxon>
    </lineage>
</organism>
<feature type="transmembrane region" description="Helical" evidence="1">
    <location>
        <begin position="12"/>
        <end position="40"/>
    </location>
</feature>
<feature type="transmembrane region" description="Helical" evidence="1">
    <location>
        <begin position="129"/>
        <end position="148"/>
    </location>
</feature>
<reference evidence="2 3" key="1">
    <citation type="submission" date="2019-04" db="EMBL/GenBank/DDBJ databases">
        <title>Cohnella sp. nov. isolated from preserved vegetables.</title>
        <authorList>
            <person name="Lin S.-Y."/>
            <person name="Hung M.-H."/>
            <person name="Young C.-C."/>
        </authorList>
    </citation>
    <scope>NUCLEOTIDE SEQUENCE [LARGE SCALE GENOMIC DNA]</scope>
    <source>
        <strain evidence="2 3">CC-MHH1044</strain>
    </source>
</reference>